<dbReference type="PANTHER" id="PTHR38106">
    <property type="entry name" value="RNA CHAPERONE PROQ"/>
    <property type="match status" value="1"/>
</dbReference>
<evidence type="ECO:0000313" key="8">
    <source>
        <dbReference type="Proteomes" id="UP000037600"/>
    </source>
</evidence>
<proteinExistence type="inferred from homology"/>
<feature type="compositionally biased region" description="Basic and acidic residues" evidence="5">
    <location>
        <begin position="108"/>
        <end position="122"/>
    </location>
</feature>
<dbReference type="InterPro" id="IPR016103">
    <property type="entry name" value="ProQ/FinO"/>
</dbReference>
<keyword evidence="3 4" id="KW-0143">Chaperone</keyword>
<evidence type="ECO:0000256" key="5">
    <source>
        <dbReference type="SAM" id="MobiDB-lite"/>
    </source>
</evidence>
<feature type="domain" description="ProQ/FinO" evidence="6">
    <location>
        <begin position="13"/>
        <end position="127"/>
    </location>
</feature>
<name>A0A0J8GUK7_9ALTE</name>
<evidence type="ECO:0000256" key="3">
    <source>
        <dbReference type="ARBA" id="ARBA00023186"/>
    </source>
</evidence>
<evidence type="ECO:0000259" key="6">
    <source>
        <dbReference type="SMART" id="SM00945"/>
    </source>
</evidence>
<reference evidence="7 8" key="1">
    <citation type="submission" date="2015-04" db="EMBL/GenBank/DDBJ databases">
        <title>Draft Genome Sequence of the Novel Agar-Digesting Marine Bacterium Q1.</title>
        <authorList>
            <person name="Li Y."/>
            <person name="Li D."/>
            <person name="Chen G."/>
            <person name="Du Z."/>
        </authorList>
    </citation>
    <scope>NUCLEOTIDE SEQUENCE [LARGE SCALE GENOMIC DNA]</scope>
    <source>
        <strain evidence="7 8">Q1</strain>
    </source>
</reference>
<comment type="subcellular location">
    <subcellularLocation>
        <location evidence="4">Cytoplasm</location>
    </subcellularLocation>
</comment>
<dbReference type="Proteomes" id="UP000037600">
    <property type="component" value="Unassembled WGS sequence"/>
</dbReference>
<sequence>MTAEVETTEEQVVKLKDSQVVIAYLAEKFPNCFTIKGAAKPLKIGIFQELAESLKDDDKVSKTVLRSALRKYTSSWRYLESVKLDADRVDLQGTAVAKIEAEHAEHAEKQLVESKQKAAERRKQNKPARKKANVQTPDRAKKSNFKSKKDSDKSKAKPAAKPARDPSLPLTVGEKVQVLLGNSPVSCTLQEISGNDVVVMTNSGMTIKTEKNKIV</sequence>
<evidence type="ECO:0000313" key="7">
    <source>
        <dbReference type="EMBL" id="KMT66432.1"/>
    </source>
</evidence>
<dbReference type="AlphaFoldDB" id="A0A0J8GUK7"/>
<dbReference type="EMBL" id="LAZL01000004">
    <property type="protein sequence ID" value="KMT66432.1"/>
    <property type="molecule type" value="Genomic_DNA"/>
</dbReference>
<dbReference type="PATRIC" id="fig|1513271.3.peg.792"/>
<dbReference type="InterPro" id="IPR035236">
    <property type="entry name" value="ProQ_C"/>
</dbReference>
<comment type="caution">
    <text evidence="7">The sequence shown here is derived from an EMBL/GenBank/DDBJ whole genome shotgun (WGS) entry which is preliminary data.</text>
</comment>
<dbReference type="GO" id="GO:0034057">
    <property type="term" value="F:RNA strand-exchange activity"/>
    <property type="evidence" value="ECO:0007669"/>
    <property type="project" value="UniProtKB-UniRule"/>
</dbReference>
<dbReference type="HAMAP" id="MF_00749">
    <property type="entry name" value="ProQ"/>
    <property type="match status" value="1"/>
</dbReference>
<dbReference type="GO" id="GO:0033592">
    <property type="term" value="F:RNA strand annealing activity"/>
    <property type="evidence" value="ECO:0007669"/>
    <property type="project" value="UniProtKB-UniRule"/>
</dbReference>
<dbReference type="GO" id="GO:0010608">
    <property type="term" value="P:post-transcriptional regulation of gene expression"/>
    <property type="evidence" value="ECO:0007669"/>
    <property type="project" value="InterPro"/>
</dbReference>
<protein>
    <recommendedName>
        <fullName evidence="4">RNA chaperone ProQ</fullName>
    </recommendedName>
</protein>
<dbReference type="SUPFAM" id="SSF48657">
    <property type="entry name" value="FinO-like"/>
    <property type="match status" value="1"/>
</dbReference>
<dbReference type="Gene3D" id="1.10.1710.10">
    <property type="entry name" value="ProQ/FinO domain"/>
    <property type="match status" value="1"/>
</dbReference>
<keyword evidence="2 4" id="KW-0694">RNA-binding</keyword>
<dbReference type="InterPro" id="IPR023529">
    <property type="entry name" value="ProQ"/>
</dbReference>
<organism evidence="7 8">
    <name type="scientific">Catenovulum maritimum</name>
    <dbReference type="NCBI Taxonomy" id="1513271"/>
    <lineage>
        <taxon>Bacteria</taxon>
        <taxon>Pseudomonadati</taxon>
        <taxon>Pseudomonadota</taxon>
        <taxon>Gammaproteobacteria</taxon>
        <taxon>Alteromonadales</taxon>
        <taxon>Alteromonadaceae</taxon>
        <taxon>Catenovulum</taxon>
    </lineage>
</organism>
<dbReference type="SMART" id="SM00945">
    <property type="entry name" value="ProQ"/>
    <property type="match status" value="1"/>
</dbReference>
<dbReference type="STRING" id="1513271.XM47_03825"/>
<evidence type="ECO:0000256" key="4">
    <source>
        <dbReference type="HAMAP-Rule" id="MF_00749"/>
    </source>
</evidence>
<gene>
    <name evidence="4" type="primary">proQ</name>
    <name evidence="7" type="ORF">XM47_03825</name>
</gene>
<feature type="compositionally biased region" description="Basic residues" evidence="5">
    <location>
        <begin position="123"/>
        <end position="132"/>
    </location>
</feature>
<keyword evidence="1 4" id="KW-0963">Cytoplasm</keyword>
<dbReference type="InterPro" id="IPR036442">
    <property type="entry name" value="ProQ/FinO_sf"/>
</dbReference>
<keyword evidence="8" id="KW-1185">Reference proteome</keyword>
<comment type="similarity">
    <text evidence="4">Belongs to the ProQ family.</text>
</comment>
<accession>A0A0J8GUK7</accession>
<dbReference type="PANTHER" id="PTHR38106:SF1">
    <property type="entry name" value="RNA CHAPERONE PROQ"/>
    <property type="match status" value="1"/>
</dbReference>
<evidence type="ECO:0000256" key="2">
    <source>
        <dbReference type="ARBA" id="ARBA00022884"/>
    </source>
</evidence>
<comment type="function">
    <text evidence="4">RNA chaperone with significant RNA binding, RNA strand exchange and RNA duplexing activities.</text>
</comment>
<feature type="compositionally biased region" description="Low complexity" evidence="5">
    <location>
        <begin position="157"/>
        <end position="167"/>
    </location>
</feature>
<evidence type="ECO:0000256" key="1">
    <source>
        <dbReference type="ARBA" id="ARBA00022490"/>
    </source>
</evidence>
<dbReference type="Pfam" id="PF04352">
    <property type="entry name" value="ProQ"/>
    <property type="match status" value="1"/>
</dbReference>
<feature type="region of interest" description="Disordered" evidence="5">
    <location>
        <begin position="108"/>
        <end position="169"/>
    </location>
</feature>
<dbReference type="GO" id="GO:0005829">
    <property type="term" value="C:cytosol"/>
    <property type="evidence" value="ECO:0007669"/>
    <property type="project" value="TreeGrafter"/>
</dbReference>
<dbReference type="NCBIfam" id="NF003434">
    <property type="entry name" value="PRK04950.1"/>
    <property type="match status" value="1"/>
</dbReference>
<dbReference type="Pfam" id="PF17516">
    <property type="entry name" value="ProQ_C"/>
    <property type="match status" value="1"/>
</dbReference>